<feature type="region of interest" description="Disordered" evidence="1">
    <location>
        <begin position="1"/>
        <end position="59"/>
    </location>
</feature>
<reference evidence="2" key="1">
    <citation type="submission" date="2016-04" db="EMBL/GenBank/DDBJ databases">
        <authorList>
            <person name="Evans L.H."/>
            <person name="Alamgir A."/>
            <person name="Owens N."/>
            <person name="Weber N.D."/>
            <person name="Virtaneva K."/>
            <person name="Barbian K."/>
            <person name="Babar A."/>
            <person name="Rosenke K."/>
        </authorList>
    </citation>
    <scope>NUCLEOTIDE SEQUENCE [LARGE SCALE GENOMIC DNA]</scope>
    <source>
        <strain evidence="2">CBS 101.48</strain>
    </source>
</reference>
<dbReference type="AlphaFoldDB" id="A0A168PHX5"/>
<feature type="compositionally biased region" description="Low complexity" evidence="1">
    <location>
        <begin position="44"/>
        <end position="59"/>
    </location>
</feature>
<evidence type="ECO:0000313" key="2">
    <source>
        <dbReference type="EMBL" id="SAM02420.1"/>
    </source>
</evidence>
<dbReference type="EMBL" id="LT553838">
    <property type="protein sequence ID" value="SAM02420.1"/>
    <property type="molecule type" value="Genomic_DNA"/>
</dbReference>
<feature type="compositionally biased region" description="Low complexity" evidence="1">
    <location>
        <begin position="12"/>
        <end position="23"/>
    </location>
</feature>
<dbReference type="OrthoDB" id="2260743at2759"/>
<proteinExistence type="predicted"/>
<name>A0A168PHX5_ABSGL</name>
<evidence type="ECO:0000256" key="1">
    <source>
        <dbReference type="SAM" id="MobiDB-lite"/>
    </source>
</evidence>
<dbReference type="InParanoid" id="A0A168PHX5"/>
<sequence length="193" mass="21428">MSSSQSDGHPASFSSSVLSEHSSQLAATQQVLQDGFEALDRSHISSSSSSSSSSSQSISRANVTRASQYTTLGAPYAACPLVTANLHLPVPTPVHHFFPGELLDMNVHPYPFRPRAGGRLQRTHQQQEPSAEDHEDDDRPFVYKKRHSLGNGQIDRLVQQNRTTTQDDALEDRIHWLTKGYYVVREEGDERSV</sequence>
<evidence type="ECO:0000313" key="3">
    <source>
        <dbReference type="Proteomes" id="UP000078561"/>
    </source>
</evidence>
<keyword evidence="3" id="KW-1185">Reference proteome</keyword>
<accession>A0A168PHX5</accession>
<dbReference type="Proteomes" id="UP000078561">
    <property type="component" value="Unassembled WGS sequence"/>
</dbReference>
<organism evidence="2">
    <name type="scientific">Absidia glauca</name>
    <name type="common">Pin mould</name>
    <dbReference type="NCBI Taxonomy" id="4829"/>
    <lineage>
        <taxon>Eukaryota</taxon>
        <taxon>Fungi</taxon>
        <taxon>Fungi incertae sedis</taxon>
        <taxon>Mucoromycota</taxon>
        <taxon>Mucoromycotina</taxon>
        <taxon>Mucoromycetes</taxon>
        <taxon>Mucorales</taxon>
        <taxon>Cunninghamellaceae</taxon>
        <taxon>Absidia</taxon>
    </lineage>
</organism>
<protein>
    <submittedName>
        <fullName evidence="2">Uncharacterized protein</fullName>
    </submittedName>
</protein>
<gene>
    <name evidence="2" type="primary">ABSGL_08206.1 scaffold 9707</name>
</gene>
<feature type="region of interest" description="Disordered" evidence="1">
    <location>
        <begin position="114"/>
        <end position="139"/>
    </location>
</feature>